<accession>A0A1J5PEK0</accession>
<proteinExistence type="predicted"/>
<feature type="compositionally biased region" description="Polar residues" evidence="1">
    <location>
        <begin position="13"/>
        <end position="25"/>
    </location>
</feature>
<protein>
    <submittedName>
        <fullName evidence="2">Uncharacterized protein</fullName>
    </submittedName>
</protein>
<comment type="caution">
    <text evidence="2">The sequence shown here is derived from an EMBL/GenBank/DDBJ whole genome shotgun (WGS) entry which is preliminary data.</text>
</comment>
<dbReference type="AlphaFoldDB" id="A0A1J5PEK0"/>
<gene>
    <name evidence="2" type="ORF">GALL_487450</name>
</gene>
<dbReference type="EMBL" id="MLJW01004606">
    <property type="protein sequence ID" value="OIQ69650.1"/>
    <property type="molecule type" value="Genomic_DNA"/>
</dbReference>
<reference evidence="2" key="1">
    <citation type="submission" date="2016-10" db="EMBL/GenBank/DDBJ databases">
        <title>Sequence of Gallionella enrichment culture.</title>
        <authorList>
            <person name="Poehlein A."/>
            <person name="Muehling M."/>
            <person name="Daniel R."/>
        </authorList>
    </citation>
    <scope>NUCLEOTIDE SEQUENCE</scope>
</reference>
<organism evidence="2">
    <name type="scientific">mine drainage metagenome</name>
    <dbReference type="NCBI Taxonomy" id="410659"/>
    <lineage>
        <taxon>unclassified sequences</taxon>
        <taxon>metagenomes</taxon>
        <taxon>ecological metagenomes</taxon>
    </lineage>
</organism>
<sequence length="63" mass="6669">MDDSVSGVRRPDTTSSPCASNSISMTDWVAPVEGLREKATPAPDVIPQLPKTIAWTMTAVPGK</sequence>
<feature type="region of interest" description="Disordered" evidence="1">
    <location>
        <begin position="1"/>
        <end position="25"/>
    </location>
</feature>
<evidence type="ECO:0000256" key="1">
    <source>
        <dbReference type="SAM" id="MobiDB-lite"/>
    </source>
</evidence>
<name>A0A1J5PEK0_9ZZZZ</name>
<evidence type="ECO:0000313" key="2">
    <source>
        <dbReference type="EMBL" id="OIQ69650.1"/>
    </source>
</evidence>